<keyword evidence="7" id="KW-1185">Reference proteome</keyword>
<dbReference type="InterPro" id="IPR008638">
    <property type="entry name" value="FhaB/CdiA-like_TPS"/>
</dbReference>
<keyword evidence="2" id="KW-0964">Secreted</keyword>
<feature type="chain" id="PRO_5040929017" evidence="4">
    <location>
        <begin position="38"/>
        <end position="1240"/>
    </location>
</feature>
<feature type="domain" description="Filamentous haemagglutinin FhaB/tRNA nuclease CdiA-like TPS" evidence="5">
    <location>
        <begin position="36"/>
        <end position="148"/>
    </location>
</feature>
<sequence>MIFWVRKGQGQHLSVMRDLLVTTVLSGFLLAAQSAGAQSPQGGVVASGSASIAQTAQQSVINQTTERAVIDWQGFDVGRDHTVTFNQPGRSSATLNRVNSASASVIRGAINAPGTVVIQNTAGVLFTGDAQIDTGGLVASSQLVDPGHFMNSGNFRIGGGERPGARVVNEGTFSIGDAGLAALVGSNVGNAGTIVAHLGTVALASGETTTIDLAGDGVFQIAVSGTPEAGRATNAGRIDVSGGRVLISAGGAAGVLDTVINTSGIIRAASGTDAGGRVELIGRGGGQVNVSGAIEATGQSTGGSVRITGETVNLARSAEVDASGAVSGGEVLIGGGFQGTGDLRRATKTVLNMGSVVTADGTSGRGGTVVIWSDESTWFDGSISTVGAISGGLVETSGKINLGTGDNASVTAGNGGTWLLDPRNVRIAASGTNVSAGTTNPPSGAGEFQIRGPSIVAALNGNSDVVITTDQPASSDAGNITVATALRWNGSGNLTLDADGSIVVNRNIQTRGAGDLTLTAGDTVDVNQSVQTSGTGDIFVNAGADIRFDRPVFSTGAGNVTATADASVLVNRATQISGSGDLTLVAGDTIVVDRRLRTTNAGDLILRAQNSVTINNNVIATQGGDVSIRSANGDVRMGGSNGHQRISTNSGDVTVEATTGSIVLQRTNTRQRNTQIYASAGDIALTAGTEIKLQGGEANRQFVRIGRSGDMSDISLTAPKVSVIAGDTVSQGTAQIIAGSGGSISIDADEIDIETGDANALASIQALNGATLTLDAATQTWDGLVRASGSGASGGDVTLIGDITASVRPVFDLVDGADFSLNVGNATGSFQATGVPLEVTTTGGSIGVDGTVQAPQVTLESDTGVTLGSGAQITGTAAGDAVVIAAGNRFENNAGAAALQAPDPSGRWLLYMNQFASLAGTAPASGSFDLYNRPFASNPPSSLSGFAGNRIVYGEQPGLTVTAVSRTKTYGDDVTGTLTYNLTGLRAGDSEASALAGPVSISSTGSAANAAVAGSPYTIAVTAAASSQGYNVTAANGTLTIDPASLTITANDASRAVGDPNPAFGAQFAGFVLGETLSDLSGSLLLTTPATVASPAGTFAITPAGVTSTNYAISFVDGELTVGSVFTEGGAVTDLTEGGVIAQRRGGFRASPVTPGDAAFRTSERDIGLAAADPFALSYSLGEVIAFRPASQDGSEGFVPAAGGLEPEATGDCGVSANLGGAGRDGCVSVVVTESFWDQQ</sequence>
<accession>A0A9X1K1G7</accession>
<evidence type="ECO:0000256" key="4">
    <source>
        <dbReference type="SAM" id="SignalP"/>
    </source>
</evidence>
<name>A0A9X1K1G7_9RHOB</name>
<proteinExistence type="predicted"/>
<reference evidence="6" key="1">
    <citation type="submission" date="2021-07" db="EMBL/GenBank/DDBJ databases">
        <title>Roseobacter insulae sp. nov., isolated from a tidal flat.</title>
        <authorList>
            <person name="Park S."/>
            <person name="Yoon J.-H."/>
        </authorList>
    </citation>
    <scope>NUCLEOTIDE SEQUENCE</scope>
    <source>
        <strain evidence="6">YSTF-M11</strain>
    </source>
</reference>
<dbReference type="NCBIfam" id="TIGR01901">
    <property type="entry name" value="adhes_NPXG"/>
    <property type="match status" value="1"/>
</dbReference>
<comment type="subcellular location">
    <subcellularLocation>
        <location evidence="1">Secreted</location>
    </subcellularLocation>
</comment>
<organism evidence="6 7">
    <name type="scientific">Roseobacter insulae</name>
    <dbReference type="NCBI Taxonomy" id="2859783"/>
    <lineage>
        <taxon>Bacteria</taxon>
        <taxon>Pseudomonadati</taxon>
        <taxon>Pseudomonadota</taxon>
        <taxon>Alphaproteobacteria</taxon>
        <taxon>Rhodobacterales</taxon>
        <taxon>Roseobacteraceae</taxon>
        <taxon>Roseobacter</taxon>
    </lineage>
</organism>
<evidence type="ECO:0000313" key="7">
    <source>
        <dbReference type="Proteomes" id="UP001138661"/>
    </source>
</evidence>
<dbReference type="AlphaFoldDB" id="A0A9X1K1G7"/>
<protein>
    <submittedName>
        <fullName evidence="6">Filamentous hemagglutinin N-terminal domain-containing protein</fullName>
    </submittedName>
</protein>
<evidence type="ECO:0000256" key="3">
    <source>
        <dbReference type="ARBA" id="ARBA00022729"/>
    </source>
</evidence>
<dbReference type="RefSeq" id="WP_219500359.1">
    <property type="nucleotide sequence ID" value="NZ_JAHXDN010000002.1"/>
</dbReference>
<dbReference type="GO" id="GO:0005576">
    <property type="term" value="C:extracellular region"/>
    <property type="evidence" value="ECO:0007669"/>
    <property type="project" value="UniProtKB-SubCell"/>
</dbReference>
<dbReference type="InterPro" id="IPR041286">
    <property type="entry name" value="MBG_2"/>
</dbReference>
<dbReference type="PANTHER" id="PTHR12338">
    <property type="entry name" value="AUTOTRANSPORTER"/>
    <property type="match status" value="1"/>
</dbReference>
<gene>
    <name evidence="6" type="ORF">KX928_06705</name>
</gene>
<keyword evidence="3 4" id="KW-0732">Signal</keyword>
<dbReference type="Proteomes" id="UP001138661">
    <property type="component" value="Unassembled WGS sequence"/>
</dbReference>
<comment type="caution">
    <text evidence="6">The sequence shown here is derived from an EMBL/GenBank/DDBJ whole genome shotgun (WGS) entry which is preliminary data.</text>
</comment>
<evidence type="ECO:0000256" key="1">
    <source>
        <dbReference type="ARBA" id="ARBA00004613"/>
    </source>
</evidence>
<evidence type="ECO:0000259" key="5">
    <source>
        <dbReference type="SMART" id="SM00912"/>
    </source>
</evidence>
<dbReference type="EMBL" id="JAHXDN010000002">
    <property type="protein sequence ID" value="MBW4707473.1"/>
    <property type="molecule type" value="Genomic_DNA"/>
</dbReference>
<dbReference type="PANTHER" id="PTHR12338:SF8">
    <property type="entry name" value="HEME_HEMOPEXIN-BINDING PROTEIN"/>
    <property type="match status" value="1"/>
</dbReference>
<dbReference type="Pfam" id="PF18676">
    <property type="entry name" value="MBG_2"/>
    <property type="match status" value="2"/>
</dbReference>
<evidence type="ECO:0000256" key="2">
    <source>
        <dbReference type="ARBA" id="ARBA00022525"/>
    </source>
</evidence>
<dbReference type="SMART" id="SM00912">
    <property type="entry name" value="Haemagg_act"/>
    <property type="match status" value="1"/>
</dbReference>
<feature type="signal peptide" evidence="4">
    <location>
        <begin position="1"/>
        <end position="37"/>
    </location>
</feature>
<dbReference type="InterPro" id="IPR050909">
    <property type="entry name" value="Bact_Autotransporter_VF"/>
</dbReference>
<dbReference type="Pfam" id="PF05860">
    <property type="entry name" value="TPS"/>
    <property type="match status" value="1"/>
</dbReference>
<evidence type="ECO:0000313" key="6">
    <source>
        <dbReference type="EMBL" id="MBW4707473.1"/>
    </source>
</evidence>